<feature type="transmembrane region" description="Helical" evidence="1">
    <location>
        <begin position="29"/>
        <end position="47"/>
    </location>
</feature>
<evidence type="ECO:0000313" key="2">
    <source>
        <dbReference type="EMBL" id="RCW48470.1"/>
    </source>
</evidence>
<name>A0A368W0X5_9BACL</name>
<protein>
    <submittedName>
        <fullName evidence="2">Uncharacterized protein</fullName>
    </submittedName>
</protein>
<accession>A0A368W0X5</accession>
<reference evidence="2 3" key="1">
    <citation type="submission" date="2018-07" db="EMBL/GenBank/DDBJ databases">
        <title>Genomic Encyclopedia of Type Strains, Phase III (KMG-III): the genomes of soil and plant-associated and newly described type strains.</title>
        <authorList>
            <person name="Whitman W."/>
        </authorList>
    </citation>
    <scope>NUCLEOTIDE SEQUENCE [LARGE SCALE GENOMIC DNA]</scope>
    <source>
        <strain evidence="2 3">CECT 7506</strain>
    </source>
</reference>
<keyword evidence="1" id="KW-0812">Transmembrane</keyword>
<evidence type="ECO:0000313" key="3">
    <source>
        <dbReference type="Proteomes" id="UP000252415"/>
    </source>
</evidence>
<dbReference type="OrthoDB" id="2656675at2"/>
<comment type="caution">
    <text evidence="2">The sequence shown here is derived from an EMBL/GenBank/DDBJ whole genome shotgun (WGS) entry which is preliminary data.</text>
</comment>
<keyword evidence="3" id="KW-1185">Reference proteome</keyword>
<proteinExistence type="predicted"/>
<organism evidence="2 3">
    <name type="scientific">Paenibacillus prosopidis</name>
    <dbReference type="NCBI Taxonomy" id="630520"/>
    <lineage>
        <taxon>Bacteria</taxon>
        <taxon>Bacillati</taxon>
        <taxon>Bacillota</taxon>
        <taxon>Bacilli</taxon>
        <taxon>Bacillales</taxon>
        <taxon>Paenibacillaceae</taxon>
        <taxon>Paenibacillus</taxon>
    </lineage>
</organism>
<keyword evidence="1" id="KW-1133">Transmembrane helix</keyword>
<keyword evidence="1" id="KW-0472">Membrane</keyword>
<dbReference type="EMBL" id="QPJD01000006">
    <property type="protein sequence ID" value="RCW48470.1"/>
    <property type="molecule type" value="Genomic_DNA"/>
</dbReference>
<feature type="transmembrane region" description="Helical" evidence="1">
    <location>
        <begin position="54"/>
        <end position="74"/>
    </location>
</feature>
<dbReference type="AlphaFoldDB" id="A0A368W0X5"/>
<feature type="transmembrane region" description="Helical" evidence="1">
    <location>
        <begin position="108"/>
        <end position="129"/>
    </location>
</feature>
<dbReference type="Proteomes" id="UP000252415">
    <property type="component" value="Unassembled WGS sequence"/>
</dbReference>
<gene>
    <name evidence="2" type="ORF">DFP97_106170</name>
</gene>
<evidence type="ECO:0000256" key="1">
    <source>
        <dbReference type="SAM" id="Phobius"/>
    </source>
</evidence>
<sequence length="135" mass="15290">MKKVIGFLAAFTLIMLVITKSLYVEWTELFIIIVSLSISSIAFNVYFNHQKKYNSVVISSTIMGFSLFWILALMDLAADHFIYFLPTGNEDGKALLLTEKIQEYSDDLFIGSVISTLTVLIISSIVLRLKSRLVR</sequence>
<dbReference type="RefSeq" id="WP_114380073.1">
    <property type="nucleotide sequence ID" value="NZ_QPJD01000006.1"/>
</dbReference>